<sequence>MKAQAETGAERKDTTIAVPGGPRRYDVITLFPEMFAALTGSGITRRAMDRGLYALGFHNPRDFTHDPHRTVDDRPYGGGPGMVMLAEPLMQSIAAARLAQQASTGTTGRVIYLSPQGRRLDQAAVLELAAQPGLVLLCGRYEGVDQRLIDRAVDEEVSLGDFVLSGGELPAMVLLDAIVRQLPGALNTADSALEDSFADGLLDCPHYTRPEVYEDERVPDVLLSGNHAAIRRWRLKQSLGRTWLRRPDLLAARQLSKTELKLLEEFRQEQAGTEGGSIA</sequence>
<keyword evidence="9 15" id="KW-0808">Transferase</keyword>
<dbReference type="PANTHER" id="PTHR46417">
    <property type="entry name" value="TRNA (GUANINE-N(1)-)-METHYLTRANSFERASE"/>
    <property type="match status" value="1"/>
</dbReference>
<evidence type="ECO:0000256" key="10">
    <source>
        <dbReference type="ARBA" id="ARBA00022691"/>
    </source>
</evidence>
<dbReference type="AlphaFoldDB" id="A0A235EY44"/>
<evidence type="ECO:0000256" key="5">
    <source>
        <dbReference type="ARBA" id="ARBA00012807"/>
    </source>
</evidence>
<evidence type="ECO:0000256" key="15">
    <source>
        <dbReference type="HAMAP-Rule" id="MF_00605"/>
    </source>
</evidence>
<dbReference type="FunFam" id="3.40.1280.10:FF:000001">
    <property type="entry name" value="tRNA (guanine-N(1)-)-methyltransferase"/>
    <property type="match status" value="1"/>
</dbReference>
<evidence type="ECO:0000259" key="18">
    <source>
        <dbReference type="Pfam" id="PF01746"/>
    </source>
</evidence>
<dbReference type="GO" id="GO:0052906">
    <property type="term" value="F:tRNA (guanine(37)-N1)-methyltransferase activity"/>
    <property type="evidence" value="ECO:0007669"/>
    <property type="project" value="UniProtKB-UniRule"/>
</dbReference>
<dbReference type="EMBL" id="NOIH01000010">
    <property type="protein sequence ID" value="OYD53910.1"/>
    <property type="molecule type" value="Genomic_DNA"/>
</dbReference>
<keyword evidence="10 15" id="KW-0949">S-adenosyl-L-methionine</keyword>
<dbReference type="InterPro" id="IPR016009">
    <property type="entry name" value="tRNA_MeTrfase_TRMD/TRM10"/>
</dbReference>
<evidence type="ECO:0000256" key="7">
    <source>
        <dbReference type="ARBA" id="ARBA00022490"/>
    </source>
</evidence>
<name>A0A235EY44_9RHOO</name>
<evidence type="ECO:0000256" key="8">
    <source>
        <dbReference type="ARBA" id="ARBA00022603"/>
    </source>
</evidence>
<dbReference type="Gene3D" id="1.10.1270.20">
    <property type="entry name" value="tRNA(m1g37)methyltransferase, domain 2"/>
    <property type="match status" value="1"/>
</dbReference>
<evidence type="ECO:0000313" key="20">
    <source>
        <dbReference type="Proteomes" id="UP000215181"/>
    </source>
</evidence>
<comment type="subunit">
    <text evidence="4 15 17">Homodimer.</text>
</comment>
<evidence type="ECO:0000256" key="12">
    <source>
        <dbReference type="ARBA" id="ARBA00029736"/>
    </source>
</evidence>
<reference evidence="19 20" key="1">
    <citation type="submission" date="2017-07" db="EMBL/GenBank/DDBJ databases">
        <title>Thauera sp. KNDSS-Mac4 genome sequence and assembly.</title>
        <authorList>
            <person name="Mayilraj S."/>
        </authorList>
    </citation>
    <scope>NUCLEOTIDE SEQUENCE [LARGE SCALE GENOMIC DNA]</scope>
    <source>
        <strain evidence="19 20">KNDSS-Mac4</strain>
    </source>
</reference>
<organism evidence="19 20">
    <name type="scientific">Thauera propionica</name>
    <dbReference type="NCBI Taxonomy" id="2019431"/>
    <lineage>
        <taxon>Bacteria</taxon>
        <taxon>Pseudomonadati</taxon>
        <taxon>Pseudomonadota</taxon>
        <taxon>Betaproteobacteria</taxon>
        <taxon>Rhodocyclales</taxon>
        <taxon>Zoogloeaceae</taxon>
        <taxon>Thauera</taxon>
    </lineage>
</organism>
<evidence type="ECO:0000256" key="11">
    <source>
        <dbReference type="ARBA" id="ARBA00022694"/>
    </source>
</evidence>
<dbReference type="EC" id="2.1.1.228" evidence="5 15"/>
<dbReference type="HAMAP" id="MF_00605">
    <property type="entry name" value="TrmD"/>
    <property type="match status" value="1"/>
</dbReference>
<dbReference type="FunFam" id="1.10.1270.20:FF:000001">
    <property type="entry name" value="tRNA (guanine-N(1)-)-methyltransferase"/>
    <property type="match status" value="1"/>
</dbReference>
<evidence type="ECO:0000256" key="13">
    <source>
        <dbReference type="ARBA" id="ARBA00033392"/>
    </source>
</evidence>
<proteinExistence type="inferred from homology"/>
<comment type="caution">
    <text evidence="19">The sequence shown here is derived from an EMBL/GenBank/DDBJ whole genome shotgun (WGS) entry which is preliminary data.</text>
</comment>
<dbReference type="CDD" id="cd18080">
    <property type="entry name" value="TrmD-like"/>
    <property type="match status" value="1"/>
</dbReference>
<dbReference type="InterPro" id="IPR029026">
    <property type="entry name" value="tRNA_m1G_MTases_N"/>
</dbReference>
<dbReference type="Gene3D" id="3.40.1280.10">
    <property type="match status" value="1"/>
</dbReference>
<dbReference type="Pfam" id="PF01746">
    <property type="entry name" value="tRNA_m1G_MT"/>
    <property type="match status" value="1"/>
</dbReference>
<evidence type="ECO:0000256" key="2">
    <source>
        <dbReference type="ARBA" id="ARBA00004496"/>
    </source>
</evidence>
<keyword evidence="8 15" id="KW-0489">Methyltransferase</keyword>
<evidence type="ECO:0000256" key="16">
    <source>
        <dbReference type="PIRSR" id="PIRSR000386-1"/>
    </source>
</evidence>
<evidence type="ECO:0000256" key="1">
    <source>
        <dbReference type="ARBA" id="ARBA00002634"/>
    </source>
</evidence>
<keyword evidence="20" id="KW-1185">Reference proteome</keyword>
<evidence type="ECO:0000256" key="9">
    <source>
        <dbReference type="ARBA" id="ARBA00022679"/>
    </source>
</evidence>
<evidence type="ECO:0000256" key="14">
    <source>
        <dbReference type="ARBA" id="ARBA00047783"/>
    </source>
</evidence>
<evidence type="ECO:0000256" key="3">
    <source>
        <dbReference type="ARBA" id="ARBA00007630"/>
    </source>
</evidence>
<feature type="binding site" evidence="15 16">
    <location>
        <position position="139"/>
    </location>
    <ligand>
        <name>S-adenosyl-L-methionine</name>
        <dbReference type="ChEBI" id="CHEBI:59789"/>
    </ligand>
</feature>
<evidence type="ECO:0000313" key="19">
    <source>
        <dbReference type="EMBL" id="OYD53910.1"/>
    </source>
</evidence>
<comment type="similarity">
    <text evidence="3 15 17">Belongs to the RNA methyltransferase TrmD family.</text>
</comment>
<comment type="function">
    <text evidence="1 15 17">Specifically methylates guanosine-37 in various tRNAs.</text>
</comment>
<dbReference type="GO" id="GO:0002939">
    <property type="term" value="P:tRNA N1-guanine methylation"/>
    <property type="evidence" value="ECO:0007669"/>
    <property type="project" value="TreeGrafter"/>
</dbReference>
<dbReference type="SUPFAM" id="SSF75217">
    <property type="entry name" value="alpha/beta knot"/>
    <property type="match status" value="1"/>
</dbReference>
<comment type="catalytic activity">
    <reaction evidence="14 15 17">
        <text>guanosine(37) in tRNA + S-adenosyl-L-methionine = N(1)-methylguanosine(37) in tRNA + S-adenosyl-L-homocysteine + H(+)</text>
        <dbReference type="Rhea" id="RHEA:36899"/>
        <dbReference type="Rhea" id="RHEA-COMP:10145"/>
        <dbReference type="Rhea" id="RHEA-COMP:10147"/>
        <dbReference type="ChEBI" id="CHEBI:15378"/>
        <dbReference type="ChEBI" id="CHEBI:57856"/>
        <dbReference type="ChEBI" id="CHEBI:59789"/>
        <dbReference type="ChEBI" id="CHEBI:73542"/>
        <dbReference type="ChEBI" id="CHEBI:74269"/>
        <dbReference type="EC" id="2.1.1.228"/>
    </reaction>
</comment>
<dbReference type="RefSeq" id="WP_094268353.1">
    <property type="nucleotide sequence ID" value="NZ_NOIH01000010.1"/>
</dbReference>
<dbReference type="InterPro" id="IPR002649">
    <property type="entry name" value="tRNA_m1G_MeTrfase_TrmD"/>
</dbReference>
<evidence type="ECO:0000256" key="17">
    <source>
        <dbReference type="RuleBase" id="RU003464"/>
    </source>
</evidence>
<dbReference type="GO" id="GO:0005829">
    <property type="term" value="C:cytosol"/>
    <property type="evidence" value="ECO:0007669"/>
    <property type="project" value="TreeGrafter"/>
</dbReference>
<accession>A0A235EY44</accession>
<dbReference type="InterPro" id="IPR023148">
    <property type="entry name" value="tRNA_m1G_MeTrfase_C_sf"/>
</dbReference>
<dbReference type="InterPro" id="IPR029028">
    <property type="entry name" value="Alpha/beta_knot_MTases"/>
</dbReference>
<keyword evidence="7 15" id="KW-0963">Cytoplasm</keyword>
<comment type="subcellular location">
    <subcellularLocation>
        <location evidence="2 15 17">Cytoplasm</location>
    </subcellularLocation>
</comment>
<gene>
    <name evidence="15" type="primary">trmD</name>
    <name evidence="19" type="ORF">CGK74_10040</name>
</gene>
<evidence type="ECO:0000256" key="4">
    <source>
        <dbReference type="ARBA" id="ARBA00011738"/>
    </source>
</evidence>
<dbReference type="NCBIfam" id="TIGR00088">
    <property type="entry name" value="trmD"/>
    <property type="match status" value="1"/>
</dbReference>
<keyword evidence="11 15" id="KW-0819">tRNA processing</keyword>
<dbReference type="PIRSF" id="PIRSF000386">
    <property type="entry name" value="tRNA_mtase"/>
    <property type="match status" value="1"/>
</dbReference>
<dbReference type="OrthoDB" id="9807416at2"/>
<dbReference type="NCBIfam" id="NF000648">
    <property type="entry name" value="PRK00026.1"/>
    <property type="match status" value="1"/>
</dbReference>
<feature type="binding site" evidence="15 16">
    <location>
        <begin position="159"/>
        <end position="164"/>
    </location>
    <ligand>
        <name>S-adenosyl-L-methionine</name>
        <dbReference type="ChEBI" id="CHEBI:59789"/>
    </ligand>
</feature>
<evidence type="ECO:0000256" key="6">
    <source>
        <dbReference type="ARBA" id="ARBA00014679"/>
    </source>
</evidence>
<feature type="domain" description="tRNA methyltransferase TRMD/TRM10-type" evidence="18">
    <location>
        <begin position="24"/>
        <end position="250"/>
    </location>
</feature>
<dbReference type="PANTHER" id="PTHR46417:SF1">
    <property type="entry name" value="TRNA (GUANINE-N(1)-)-METHYLTRANSFERASE"/>
    <property type="match status" value="1"/>
</dbReference>
<protein>
    <recommendedName>
        <fullName evidence="6 15">tRNA (guanine-N(1)-)-methyltransferase</fullName>
        <ecNumber evidence="5 15">2.1.1.228</ecNumber>
    </recommendedName>
    <alternativeName>
        <fullName evidence="12 15">M1G-methyltransferase</fullName>
    </alternativeName>
    <alternativeName>
        <fullName evidence="13 15">tRNA [GM37] methyltransferase</fullName>
    </alternativeName>
</protein>
<dbReference type="Proteomes" id="UP000215181">
    <property type="component" value="Unassembled WGS sequence"/>
</dbReference>